<protein>
    <submittedName>
        <fullName evidence="1">Uncharacterized protein</fullName>
    </submittedName>
</protein>
<sequence>MHDEDAPVEQFSPEEYAFLRYVRFGTLPERVRPGEMVEVVATDRPQEVPDQALDAAHWGETGRYL</sequence>
<dbReference type="RefSeq" id="WP_184612831.1">
    <property type="nucleotide sequence ID" value="NZ_BOOS01000064.1"/>
</dbReference>
<evidence type="ECO:0000313" key="1">
    <source>
        <dbReference type="EMBL" id="MBB5628290.1"/>
    </source>
</evidence>
<proteinExistence type="predicted"/>
<organism evidence="1 2">
    <name type="scientific">Sphaerisporangium krabiense</name>
    <dbReference type="NCBI Taxonomy" id="763782"/>
    <lineage>
        <taxon>Bacteria</taxon>
        <taxon>Bacillati</taxon>
        <taxon>Actinomycetota</taxon>
        <taxon>Actinomycetes</taxon>
        <taxon>Streptosporangiales</taxon>
        <taxon>Streptosporangiaceae</taxon>
        <taxon>Sphaerisporangium</taxon>
    </lineage>
</organism>
<name>A0A7W8Z6T6_9ACTN</name>
<evidence type="ECO:0000313" key="2">
    <source>
        <dbReference type="Proteomes" id="UP000588112"/>
    </source>
</evidence>
<dbReference type="AlphaFoldDB" id="A0A7W8Z6T6"/>
<keyword evidence="2" id="KW-1185">Reference proteome</keyword>
<gene>
    <name evidence="1" type="ORF">BJ981_003989</name>
</gene>
<reference evidence="1 2" key="1">
    <citation type="submission" date="2020-08" db="EMBL/GenBank/DDBJ databases">
        <title>Sequencing the genomes of 1000 actinobacteria strains.</title>
        <authorList>
            <person name="Klenk H.-P."/>
        </authorList>
    </citation>
    <scope>NUCLEOTIDE SEQUENCE [LARGE SCALE GENOMIC DNA]</scope>
    <source>
        <strain evidence="1 2">DSM 45790</strain>
    </source>
</reference>
<comment type="caution">
    <text evidence="1">The sequence shown here is derived from an EMBL/GenBank/DDBJ whole genome shotgun (WGS) entry which is preliminary data.</text>
</comment>
<dbReference type="Proteomes" id="UP000588112">
    <property type="component" value="Unassembled WGS sequence"/>
</dbReference>
<dbReference type="EMBL" id="JACHBR010000001">
    <property type="protein sequence ID" value="MBB5628290.1"/>
    <property type="molecule type" value="Genomic_DNA"/>
</dbReference>
<accession>A0A7W8Z6T6</accession>